<evidence type="ECO:0000256" key="1">
    <source>
        <dbReference type="SAM" id="Phobius"/>
    </source>
</evidence>
<protein>
    <submittedName>
        <fullName evidence="2">Uncharacterized protein</fullName>
    </submittedName>
</protein>
<keyword evidence="1" id="KW-0472">Membrane</keyword>
<dbReference type="Gene3D" id="6.10.250.2540">
    <property type="match status" value="1"/>
</dbReference>
<dbReference type="EMBL" id="CZVW01000006">
    <property type="protein sequence ID" value="CUS99825.1"/>
    <property type="molecule type" value="Genomic_DNA"/>
</dbReference>
<evidence type="ECO:0000313" key="2">
    <source>
        <dbReference type="EMBL" id="CUS99825.1"/>
    </source>
</evidence>
<keyword evidence="3" id="KW-1185">Reference proteome</keyword>
<evidence type="ECO:0000313" key="3">
    <source>
        <dbReference type="Proteomes" id="UP000199197"/>
    </source>
</evidence>
<proteinExistence type="predicted"/>
<organism evidence="2 3">
    <name type="scientific">Candidatus Chryseopegocella kryptomonas</name>
    <dbReference type="NCBI Taxonomy" id="1633643"/>
    <lineage>
        <taxon>Bacteria</taxon>
        <taxon>Pseudomonadati</taxon>
        <taxon>Candidatus Kryptoniota</taxon>
        <taxon>Candidatus Chryseopegocella</taxon>
    </lineage>
</organism>
<accession>A0A0P1MV86</accession>
<reference evidence="3" key="1">
    <citation type="submission" date="2015-11" db="EMBL/GenBank/DDBJ databases">
        <authorList>
            <person name="Varghese N."/>
        </authorList>
    </citation>
    <scope>NUCLEOTIDE SEQUENCE [LARGE SCALE GENOMIC DNA]</scope>
    <source>
        <strain evidence="3">JGI-23</strain>
    </source>
</reference>
<name>A0A0P1MV86_9BACT</name>
<feature type="transmembrane region" description="Helical" evidence="1">
    <location>
        <begin position="28"/>
        <end position="49"/>
    </location>
</feature>
<gene>
    <name evidence="2" type="ORF">JGI23_00740</name>
</gene>
<keyword evidence="1" id="KW-0812">Transmembrane</keyword>
<sequence length="99" mass="11819">MQQVDKRFEQIDKRIDDLNRKIDHFMTFLWIISGIFTAIMIAAIGFAIWDRRTAIYRAKQEVIEEVDRKWNLTNVVRALREYALGDQRLADILKKYGLM</sequence>
<dbReference type="Proteomes" id="UP000199197">
    <property type="component" value="Unassembled WGS sequence"/>
</dbReference>
<dbReference type="AlphaFoldDB" id="A0A0P1MV86"/>
<keyword evidence="1" id="KW-1133">Transmembrane helix</keyword>